<reference evidence="1 2" key="3">
    <citation type="journal article" date="2022" name="Microbiol. Spectr.">
        <title>Folding features and dynamics of 3D genome architecture in plant fungal pathogens.</title>
        <authorList>
            <person name="Xia C."/>
        </authorList>
    </citation>
    <scope>NUCLEOTIDE SEQUENCE [LARGE SCALE GENOMIC DNA]</scope>
    <source>
        <strain evidence="1 2">93-210</strain>
    </source>
</reference>
<comment type="caution">
    <text evidence="1">The sequence shown here is derived from an EMBL/GenBank/DDBJ whole genome shotgun (WGS) entry which is preliminary data.</text>
</comment>
<organism evidence="1 2">
    <name type="scientific">Puccinia striiformis f. sp. tritici</name>
    <dbReference type="NCBI Taxonomy" id="168172"/>
    <lineage>
        <taxon>Eukaryota</taxon>
        <taxon>Fungi</taxon>
        <taxon>Dikarya</taxon>
        <taxon>Basidiomycota</taxon>
        <taxon>Pucciniomycotina</taxon>
        <taxon>Pucciniomycetes</taxon>
        <taxon>Pucciniales</taxon>
        <taxon>Pucciniaceae</taxon>
        <taxon>Puccinia</taxon>
    </lineage>
</organism>
<keyword evidence="2" id="KW-1185">Reference proteome</keyword>
<evidence type="ECO:0000313" key="1">
    <source>
        <dbReference type="EMBL" id="KAI7959722.1"/>
    </source>
</evidence>
<accession>A0ACC0EV60</accession>
<reference evidence="2" key="2">
    <citation type="journal article" date="2018" name="Mol. Plant Microbe Interact.">
        <title>Genome sequence resources for the wheat stripe rust pathogen (Puccinia striiformis f. sp. tritici) and the barley stripe rust pathogen (Puccinia striiformis f. sp. hordei).</title>
        <authorList>
            <person name="Xia C."/>
            <person name="Wang M."/>
            <person name="Yin C."/>
            <person name="Cornejo O.E."/>
            <person name="Hulbert S.H."/>
            <person name="Chen X."/>
        </authorList>
    </citation>
    <scope>NUCLEOTIDE SEQUENCE [LARGE SCALE GENOMIC DNA]</scope>
    <source>
        <strain evidence="2">93-210</strain>
    </source>
</reference>
<dbReference type="EMBL" id="CM045867">
    <property type="protein sequence ID" value="KAI7959722.1"/>
    <property type="molecule type" value="Genomic_DNA"/>
</dbReference>
<reference evidence="2" key="1">
    <citation type="journal article" date="2018" name="BMC Genomics">
        <title>Genomic insights into host adaptation between the wheat stripe rust pathogen (Puccinia striiformis f. sp. tritici) and the barley stripe rust pathogen (Puccinia striiformis f. sp. hordei).</title>
        <authorList>
            <person name="Xia C."/>
            <person name="Wang M."/>
            <person name="Yin C."/>
            <person name="Cornejo O.E."/>
            <person name="Hulbert S.H."/>
            <person name="Chen X."/>
        </authorList>
    </citation>
    <scope>NUCLEOTIDE SEQUENCE [LARGE SCALE GENOMIC DNA]</scope>
    <source>
        <strain evidence="2">93-210</strain>
    </source>
</reference>
<protein>
    <submittedName>
        <fullName evidence="1">Uncharacterized protein</fullName>
    </submittedName>
</protein>
<proteinExistence type="predicted"/>
<name>A0ACC0EV60_9BASI</name>
<evidence type="ECO:0000313" key="2">
    <source>
        <dbReference type="Proteomes" id="UP001060170"/>
    </source>
</evidence>
<dbReference type="Proteomes" id="UP001060170">
    <property type="component" value="Chromosome 3"/>
</dbReference>
<gene>
    <name evidence="1" type="ORF">MJO28_003513</name>
</gene>
<sequence length="77" mass="8553">MKNDRWDPSVYVDETITSSTKSKTKSTPPPGSGKTKQGDRRAPDIVETFGCKPKSNLLQKPGKEKFVQKAKIKFVGK</sequence>